<dbReference type="Pfam" id="PF07748">
    <property type="entry name" value="Glyco_hydro_38C"/>
    <property type="match status" value="1"/>
</dbReference>
<dbReference type="FunFam" id="1.20.1270.50:FF:000004">
    <property type="entry name" value="alpha-mannosidase 2C1 isoform X1"/>
    <property type="match status" value="1"/>
</dbReference>
<gene>
    <name evidence="8" type="primary">mngB_1</name>
    <name evidence="8" type="ORF">ERS852491_00982</name>
</gene>
<evidence type="ECO:0000256" key="2">
    <source>
        <dbReference type="ARBA" id="ARBA00009792"/>
    </source>
</evidence>
<dbReference type="CDD" id="cd10789">
    <property type="entry name" value="GH38N_AMII_ER_cytosolic"/>
    <property type="match status" value="1"/>
</dbReference>
<dbReference type="FunFam" id="3.20.110.10:FF:000002">
    <property type="entry name" value="alpha-mannosidase 2C1 isoform X1"/>
    <property type="match status" value="1"/>
</dbReference>
<dbReference type="PANTHER" id="PTHR46017">
    <property type="entry name" value="ALPHA-MANNOSIDASE 2C1"/>
    <property type="match status" value="1"/>
</dbReference>
<reference evidence="8 9" key="1">
    <citation type="submission" date="2015-09" db="EMBL/GenBank/DDBJ databases">
        <authorList>
            <consortium name="Pathogen Informatics"/>
        </authorList>
    </citation>
    <scope>NUCLEOTIDE SEQUENCE [LARGE SCALE GENOMIC DNA]</scope>
    <source>
        <strain evidence="8 9">2789STDY5834876</strain>
    </source>
</reference>
<evidence type="ECO:0000256" key="5">
    <source>
        <dbReference type="ARBA" id="ARBA00022801"/>
    </source>
</evidence>
<dbReference type="Pfam" id="PF01074">
    <property type="entry name" value="Glyco_hydro_38N"/>
    <property type="match status" value="1"/>
</dbReference>
<evidence type="ECO:0000259" key="7">
    <source>
        <dbReference type="SMART" id="SM00872"/>
    </source>
</evidence>
<dbReference type="RefSeq" id="WP_055151487.1">
    <property type="nucleotide sequence ID" value="NZ_CYZU01000006.1"/>
</dbReference>
<dbReference type="Gene3D" id="2.70.98.30">
    <property type="entry name" value="Golgi alpha-mannosidase II, domain 4"/>
    <property type="match status" value="1"/>
</dbReference>
<dbReference type="SUPFAM" id="SSF88688">
    <property type="entry name" value="Families 57/38 glycoside transferase middle domain"/>
    <property type="match status" value="1"/>
</dbReference>
<dbReference type="Proteomes" id="UP000095544">
    <property type="component" value="Unassembled WGS sequence"/>
</dbReference>
<dbReference type="GO" id="GO:0046872">
    <property type="term" value="F:metal ion binding"/>
    <property type="evidence" value="ECO:0007669"/>
    <property type="project" value="UniProtKB-KW"/>
</dbReference>
<dbReference type="InterPro" id="IPR028995">
    <property type="entry name" value="Glyco_hydro_57/38_cen_sf"/>
</dbReference>
<evidence type="ECO:0000256" key="1">
    <source>
        <dbReference type="ARBA" id="ARBA00000365"/>
    </source>
</evidence>
<dbReference type="PANTHER" id="PTHR46017:SF1">
    <property type="entry name" value="ALPHA-MANNOSIDASE 2C1"/>
    <property type="match status" value="1"/>
</dbReference>
<protein>
    <recommendedName>
        <fullName evidence="3">alpha-mannosidase</fullName>
        <ecNumber evidence="3">3.2.1.24</ecNumber>
    </recommendedName>
</protein>
<dbReference type="OrthoDB" id="9772207at2"/>
<evidence type="ECO:0000313" key="8">
    <source>
        <dbReference type="EMBL" id="CUN98206.1"/>
    </source>
</evidence>
<dbReference type="InterPro" id="IPR041147">
    <property type="entry name" value="GH38_C"/>
</dbReference>
<organism evidence="8 9">
    <name type="scientific">Faecalicatena contorta</name>
    <dbReference type="NCBI Taxonomy" id="39482"/>
    <lineage>
        <taxon>Bacteria</taxon>
        <taxon>Bacillati</taxon>
        <taxon>Bacillota</taxon>
        <taxon>Clostridia</taxon>
        <taxon>Lachnospirales</taxon>
        <taxon>Lachnospiraceae</taxon>
        <taxon>Faecalicatena</taxon>
    </lineage>
</organism>
<dbReference type="SUPFAM" id="SSF88713">
    <property type="entry name" value="Glycoside hydrolase/deacetylase"/>
    <property type="match status" value="1"/>
</dbReference>
<keyword evidence="5 8" id="KW-0378">Hydrolase</keyword>
<dbReference type="InterPro" id="IPR037094">
    <property type="entry name" value="Glyco_hydro_38_cen_sf"/>
</dbReference>
<dbReference type="EC" id="3.2.1.24" evidence="3"/>
<dbReference type="InterPro" id="IPR027291">
    <property type="entry name" value="Glyco_hydro_38_N_sf"/>
</dbReference>
<feature type="domain" description="Glycoside hydrolase family 38 central" evidence="7">
    <location>
        <begin position="517"/>
        <end position="596"/>
    </location>
</feature>
<comment type="catalytic activity">
    <reaction evidence="1">
        <text>Hydrolysis of terminal, non-reducing alpha-D-mannose residues in alpha-D-mannosides.</text>
        <dbReference type="EC" id="3.2.1.24"/>
    </reaction>
</comment>
<comment type="similarity">
    <text evidence="2">Belongs to the glycosyl hydrolase 38 family.</text>
</comment>
<dbReference type="SMART" id="SM00872">
    <property type="entry name" value="Alpha-mann_mid"/>
    <property type="match status" value="1"/>
</dbReference>
<dbReference type="GO" id="GO:0004559">
    <property type="term" value="F:alpha-mannosidase activity"/>
    <property type="evidence" value="ECO:0007669"/>
    <property type="project" value="UniProtKB-EC"/>
</dbReference>
<dbReference type="STRING" id="39482.ERS852491_00982"/>
<dbReference type="Gene3D" id="2.60.40.2220">
    <property type="match status" value="1"/>
</dbReference>
<dbReference type="Pfam" id="PF17677">
    <property type="entry name" value="Glyco_hydro38C2"/>
    <property type="match status" value="1"/>
</dbReference>
<evidence type="ECO:0000256" key="6">
    <source>
        <dbReference type="ARBA" id="ARBA00023295"/>
    </source>
</evidence>
<evidence type="ECO:0000256" key="3">
    <source>
        <dbReference type="ARBA" id="ARBA00012752"/>
    </source>
</evidence>
<evidence type="ECO:0000256" key="4">
    <source>
        <dbReference type="ARBA" id="ARBA00022723"/>
    </source>
</evidence>
<dbReference type="InterPro" id="IPR000602">
    <property type="entry name" value="Glyco_hydro_38_N"/>
</dbReference>
<dbReference type="InterPro" id="IPR015341">
    <property type="entry name" value="Glyco_hydro_38_cen"/>
</dbReference>
<dbReference type="Gene3D" id="3.20.110.10">
    <property type="entry name" value="Glycoside hydrolase 38, N terminal domain"/>
    <property type="match status" value="1"/>
</dbReference>
<dbReference type="FunFam" id="2.70.98.30:FF:000001">
    <property type="entry name" value="alpha-mannosidase 2C1 isoform X2"/>
    <property type="match status" value="1"/>
</dbReference>
<dbReference type="GO" id="GO:0009313">
    <property type="term" value="P:oligosaccharide catabolic process"/>
    <property type="evidence" value="ECO:0007669"/>
    <property type="project" value="TreeGrafter"/>
</dbReference>
<accession>A0A174BEX0</accession>
<dbReference type="InterPro" id="IPR011330">
    <property type="entry name" value="Glyco_hydro/deAcase_b/a-brl"/>
</dbReference>
<dbReference type="InterPro" id="IPR011013">
    <property type="entry name" value="Gal_mutarotase_sf_dom"/>
</dbReference>
<dbReference type="Pfam" id="PF09261">
    <property type="entry name" value="Alpha-mann_mid"/>
    <property type="match status" value="1"/>
</dbReference>
<dbReference type="EMBL" id="CYZU01000006">
    <property type="protein sequence ID" value="CUN98206.1"/>
    <property type="molecule type" value="Genomic_DNA"/>
</dbReference>
<dbReference type="GO" id="GO:0006013">
    <property type="term" value="P:mannose metabolic process"/>
    <property type="evidence" value="ECO:0007669"/>
    <property type="project" value="InterPro"/>
</dbReference>
<proteinExistence type="inferred from homology"/>
<dbReference type="GO" id="GO:0030246">
    <property type="term" value="F:carbohydrate binding"/>
    <property type="evidence" value="ECO:0007669"/>
    <property type="project" value="InterPro"/>
</dbReference>
<dbReference type="Gene3D" id="1.20.1270.50">
    <property type="entry name" value="Glycoside hydrolase family 38, central domain"/>
    <property type="match status" value="1"/>
</dbReference>
<keyword evidence="4" id="KW-0479">Metal-binding</keyword>
<evidence type="ECO:0000313" key="9">
    <source>
        <dbReference type="Proteomes" id="UP000095544"/>
    </source>
</evidence>
<keyword evidence="6 8" id="KW-0326">Glycosidase</keyword>
<dbReference type="InterPro" id="IPR011682">
    <property type="entry name" value="Glyco_hydro_38_C"/>
</dbReference>
<sequence>MFITGRVRRTIEELEKYRVTHKRGPDRMYIDTRSPFSLYPPECGRYEECCNSVRWGGKDAHCWMKFEMIVPERFAGKTLLAEFSTEHTDDWNIANPQFKVFQNKELVQGLDVNHREMILCKEAVPGECLVYEVSVYSGMDDAVFPVSLSYGQFDTLVDKVVYDLQVPMKVIAELHEGDERRIRIGAILERAVNILDFRDSRTSGKLFRQSLREASLYLDDAFYKKAEEMTGPAVYGIGHTHIDVAWLWTAEQTREKAARSFTNALRLMERYPEYRFFSSQPQLYEYVKEDYPGIFRQIKRRVEEGRWEADGGMWLEADCNLTSGESLVRQLYYGKKFFREEFGKECEVLWLPDAFGFSGALPQILNKSGIKYFMTAKVCWNEYNRLPYDLFEWHGIDDSSVLAYIITSVLPKEDLQGLNEGFPISTYNGFLQPDVLIKTYERFQQKEFSDTVLLPYGYGDGGGGTTDWMLEYGRRLEKGISGCPKFRFSSISGFTELLEEKRQGVRLPQWVGELYLEYHRGTYTSRAKTKKYNRRAECLLSEAEFHGALASALSDGYQYPHSRLEQMWKTVLRNQFHDILPGTSIPEVYEVSDMEYESVFQCLGGIKSEALEEVAALISTDGHSLAAFHASGSTCPQITEAKLPDWCSGIMDERNGFVPVQPLHSGKALVLLEGLPSFGYRTYRLAGKEEAKCAQHQVPDVRATTAEMENQYWKISLDTNGVITGIYDKKEKREVLKKGGKGNQLLVFEDMPHNFDAWDITEYYRQKMWKINEAESVSVTENGPLRWTIEITRKYQSSCIVQKMHMYHVLPYIEFETWIDWHEEHTLLKASFEVDIHSDYAAYDIQFGSILRPTHSNTSWDAAKFEVCGQKWADLSEYGYGAAILNDCKYGYDIHRGDMRLTLLKSATYPNTKADQGEHTFRYAFYPHAGDWREAGVVPYSKAFNQMVFTQQLGPQTGKIPGRYSIVKAQQNNIVIETVKKAEGREGILVRFYEAFNRHCTVEITFGSCMKEAWECDLMENLIQDMESNISCGGNSLWIEVRPFEIKTLYVVLDLD</sequence>
<dbReference type="SUPFAM" id="SSF74650">
    <property type="entry name" value="Galactose mutarotase-like"/>
    <property type="match status" value="1"/>
</dbReference>
<dbReference type="AlphaFoldDB" id="A0A174BEX0"/>
<name>A0A174BEX0_9FIRM</name>